<proteinExistence type="predicted"/>
<reference evidence="2" key="1">
    <citation type="submission" date="2018-02" db="EMBL/GenBank/DDBJ databases">
        <title>Rhizophora mucronata_Transcriptome.</title>
        <authorList>
            <person name="Meera S.P."/>
            <person name="Sreeshan A."/>
            <person name="Augustine A."/>
        </authorList>
    </citation>
    <scope>NUCLEOTIDE SEQUENCE</scope>
    <source>
        <tissue evidence="2">Leaf</tissue>
    </source>
</reference>
<keyword evidence="1" id="KW-1133">Transmembrane helix</keyword>
<keyword evidence="1" id="KW-0472">Membrane</keyword>
<keyword evidence="1" id="KW-0812">Transmembrane</keyword>
<sequence length="50" mass="5889">MLYSYLANINCKCLWLLASVKCCSNNTWYVRDLIFLTVNFSFLFYLPGLI</sequence>
<protein>
    <submittedName>
        <fullName evidence="2">Uncharacterized protein</fullName>
    </submittedName>
</protein>
<feature type="transmembrane region" description="Helical" evidence="1">
    <location>
        <begin position="28"/>
        <end position="46"/>
    </location>
</feature>
<evidence type="ECO:0000256" key="1">
    <source>
        <dbReference type="SAM" id="Phobius"/>
    </source>
</evidence>
<name>A0A2P2QSH4_RHIMU</name>
<organism evidence="2">
    <name type="scientific">Rhizophora mucronata</name>
    <name type="common">Asiatic mangrove</name>
    <dbReference type="NCBI Taxonomy" id="61149"/>
    <lineage>
        <taxon>Eukaryota</taxon>
        <taxon>Viridiplantae</taxon>
        <taxon>Streptophyta</taxon>
        <taxon>Embryophyta</taxon>
        <taxon>Tracheophyta</taxon>
        <taxon>Spermatophyta</taxon>
        <taxon>Magnoliopsida</taxon>
        <taxon>eudicotyledons</taxon>
        <taxon>Gunneridae</taxon>
        <taxon>Pentapetalae</taxon>
        <taxon>rosids</taxon>
        <taxon>fabids</taxon>
        <taxon>Malpighiales</taxon>
        <taxon>Rhizophoraceae</taxon>
        <taxon>Rhizophora</taxon>
    </lineage>
</organism>
<accession>A0A2P2QSH4</accession>
<dbReference type="AlphaFoldDB" id="A0A2P2QSH4"/>
<evidence type="ECO:0000313" key="2">
    <source>
        <dbReference type="EMBL" id="MBX69927.1"/>
    </source>
</evidence>
<dbReference type="EMBL" id="GGEC01089443">
    <property type="protein sequence ID" value="MBX69927.1"/>
    <property type="molecule type" value="Transcribed_RNA"/>
</dbReference>